<dbReference type="VEuPathDB" id="FungiDB:P170DRAFT_480478"/>
<sequence>MSSKDNPPCQSVPAASQDLEKCREASLETEDGASTSPSSFIYRDRETSQVDLWSHPSPSKTNSLHLYRRLSFHLVVTNTVTLLFALWILYLYRECLQRGCQYQKPRSEIRGVAEIPVEWTTRKFRTGVEEGGLTDFIGGWNEHTNAAWDTILDAGLIKLTEDQAKSLPYNTTRNPQDPSTYVGALEVFHQLHCLNNIRHGYYVPEARDLVPEPGKLLTHAGQLFFCLNDETALTIRSPAFCSLDHCFDYLRQNIMCWSDTTISSLAWSTVLDGYYPRFDPVKECLDFEQIHAWATRKENWLPNDPIHESSG</sequence>
<proteinExistence type="inferred from homology"/>
<comment type="caution">
    <text evidence="5">The sequence shown here is derived from an EMBL/GenBank/DDBJ whole genome shotgun (WGS) entry which is preliminary data.</text>
</comment>
<gene>
    <name evidence="5" type="ORF">P170DRAFT_480478</name>
</gene>
<dbReference type="PANTHER" id="PTHR33365">
    <property type="entry name" value="YALI0B05434P"/>
    <property type="match status" value="1"/>
</dbReference>
<protein>
    <recommendedName>
        <fullName evidence="7">Tat pathway signal sequence</fullName>
    </recommendedName>
</protein>
<keyword evidence="6" id="KW-1185">Reference proteome</keyword>
<feature type="region of interest" description="Disordered" evidence="3">
    <location>
        <begin position="1"/>
        <end position="40"/>
    </location>
</feature>
<keyword evidence="4" id="KW-0812">Transmembrane</keyword>
<keyword evidence="4" id="KW-0472">Membrane</keyword>
<dbReference type="EMBL" id="MSFO01000010">
    <property type="protein sequence ID" value="PLB43503.1"/>
    <property type="molecule type" value="Genomic_DNA"/>
</dbReference>
<reference evidence="5 6" key="1">
    <citation type="submission" date="2016-12" db="EMBL/GenBank/DDBJ databases">
        <title>The genomes of Aspergillus section Nigri reveals drivers in fungal speciation.</title>
        <authorList>
            <consortium name="DOE Joint Genome Institute"/>
            <person name="Vesth T.C."/>
            <person name="Nybo J."/>
            <person name="Theobald S."/>
            <person name="Brandl J."/>
            <person name="Frisvad J.C."/>
            <person name="Nielsen K.F."/>
            <person name="Lyhne E.K."/>
            <person name="Kogle M.E."/>
            <person name="Kuo A."/>
            <person name="Riley R."/>
            <person name="Clum A."/>
            <person name="Nolan M."/>
            <person name="Lipzen A."/>
            <person name="Salamov A."/>
            <person name="Henrissat B."/>
            <person name="Wiebenga A."/>
            <person name="De Vries R.P."/>
            <person name="Grigoriev I.V."/>
            <person name="Mortensen U.H."/>
            <person name="Andersen M.R."/>
            <person name="Baker S.E."/>
        </authorList>
    </citation>
    <scope>NUCLEOTIDE SEQUENCE [LARGE SCALE GENOMIC DNA]</scope>
    <source>
        <strain evidence="5 6">IBT 23096</strain>
    </source>
</reference>
<comment type="similarity">
    <text evidence="2">Belongs to the ustYa family.</text>
</comment>
<accession>A0A2I2FSA9</accession>
<keyword evidence="4" id="KW-1133">Transmembrane helix</keyword>
<dbReference type="GeneID" id="36561484"/>
<dbReference type="PANTHER" id="PTHR33365:SF4">
    <property type="entry name" value="CYCLOCHLOROTINE BIOSYNTHESIS PROTEIN O"/>
    <property type="match status" value="1"/>
</dbReference>
<dbReference type="AlphaFoldDB" id="A0A2I2FSA9"/>
<feature type="transmembrane region" description="Helical" evidence="4">
    <location>
        <begin position="70"/>
        <end position="92"/>
    </location>
</feature>
<evidence type="ECO:0000256" key="1">
    <source>
        <dbReference type="ARBA" id="ARBA00004685"/>
    </source>
</evidence>
<dbReference type="OrthoDB" id="3687641at2759"/>
<evidence type="ECO:0000256" key="2">
    <source>
        <dbReference type="ARBA" id="ARBA00035112"/>
    </source>
</evidence>
<evidence type="ECO:0000256" key="4">
    <source>
        <dbReference type="SAM" id="Phobius"/>
    </source>
</evidence>
<organism evidence="5 6">
    <name type="scientific">Aspergillus steynii IBT 23096</name>
    <dbReference type="NCBI Taxonomy" id="1392250"/>
    <lineage>
        <taxon>Eukaryota</taxon>
        <taxon>Fungi</taxon>
        <taxon>Dikarya</taxon>
        <taxon>Ascomycota</taxon>
        <taxon>Pezizomycotina</taxon>
        <taxon>Eurotiomycetes</taxon>
        <taxon>Eurotiomycetidae</taxon>
        <taxon>Eurotiales</taxon>
        <taxon>Aspergillaceae</taxon>
        <taxon>Aspergillus</taxon>
        <taxon>Aspergillus subgen. Circumdati</taxon>
    </lineage>
</organism>
<dbReference type="InterPro" id="IPR021765">
    <property type="entry name" value="UstYa-like"/>
</dbReference>
<dbReference type="Pfam" id="PF11807">
    <property type="entry name" value="UstYa"/>
    <property type="match status" value="1"/>
</dbReference>
<evidence type="ECO:0008006" key="7">
    <source>
        <dbReference type="Google" id="ProtNLM"/>
    </source>
</evidence>
<dbReference type="Proteomes" id="UP000234275">
    <property type="component" value="Unassembled WGS sequence"/>
</dbReference>
<comment type="pathway">
    <text evidence="1">Mycotoxin biosynthesis.</text>
</comment>
<evidence type="ECO:0000313" key="5">
    <source>
        <dbReference type="EMBL" id="PLB43503.1"/>
    </source>
</evidence>
<name>A0A2I2FSA9_9EURO</name>
<evidence type="ECO:0000313" key="6">
    <source>
        <dbReference type="Proteomes" id="UP000234275"/>
    </source>
</evidence>
<dbReference type="GO" id="GO:0043386">
    <property type="term" value="P:mycotoxin biosynthetic process"/>
    <property type="evidence" value="ECO:0007669"/>
    <property type="project" value="InterPro"/>
</dbReference>
<dbReference type="RefSeq" id="XP_024698805.1">
    <property type="nucleotide sequence ID" value="XM_024853786.1"/>
</dbReference>
<dbReference type="STRING" id="1392250.A0A2I2FSA9"/>
<evidence type="ECO:0000256" key="3">
    <source>
        <dbReference type="SAM" id="MobiDB-lite"/>
    </source>
</evidence>